<reference evidence="2 3" key="1">
    <citation type="submission" date="2019-09" db="EMBL/GenBank/DDBJ databases">
        <title>Phylogeny of genus Pseudoclavibacter and closely related genus.</title>
        <authorList>
            <person name="Li Y."/>
        </authorList>
    </citation>
    <scope>NUCLEOTIDE SEQUENCE [LARGE SCALE GENOMIC DNA]</scope>
    <source>
        <strain evidence="2 3">THG-MD12</strain>
    </source>
</reference>
<feature type="transmembrane region" description="Helical" evidence="1">
    <location>
        <begin position="722"/>
        <end position="742"/>
    </location>
</feature>
<feature type="transmembrane region" description="Helical" evidence="1">
    <location>
        <begin position="511"/>
        <end position="529"/>
    </location>
</feature>
<evidence type="ECO:0000313" key="3">
    <source>
        <dbReference type="Proteomes" id="UP000490386"/>
    </source>
</evidence>
<dbReference type="EMBL" id="WBJX01000001">
    <property type="protein sequence ID" value="KAB1639869.1"/>
    <property type="molecule type" value="Genomic_DNA"/>
</dbReference>
<protein>
    <recommendedName>
        <fullName evidence="4">Tape measure protein</fullName>
    </recommendedName>
</protein>
<gene>
    <name evidence="2" type="ORF">F8O03_06050</name>
</gene>
<feature type="transmembrane region" description="Helical" evidence="1">
    <location>
        <begin position="667"/>
        <end position="686"/>
    </location>
</feature>
<keyword evidence="1" id="KW-1133">Transmembrane helix</keyword>
<evidence type="ECO:0008006" key="4">
    <source>
        <dbReference type="Google" id="ProtNLM"/>
    </source>
</evidence>
<dbReference type="Gene3D" id="3.30.1380.10">
    <property type="match status" value="1"/>
</dbReference>
<accession>A0A7J5B6P5</accession>
<name>A0A7J5B6P5_9MICO</name>
<feature type="transmembrane region" description="Helical" evidence="1">
    <location>
        <begin position="774"/>
        <end position="795"/>
    </location>
</feature>
<sequence>MTSTGFDFGTAWIQVAPSMKGVNKAIESNLASANVSGVSRGWGESIKSDIGGAFKAAAAIAVTAFSAVRAGDFLKSSIQDAGQLEQSVGAVDVVFKESAGQISEWAAGSARSLGLTKNEYNELGTLIGTQLKNGGTAMDELAPKTNNLITLGADLSAMFGGTTKDAVGALSSALKGERDPIEAYGVSLNQAGVDAKAAELGFEKVGGALSTEANQAATLAIIMDQTADAHGQFGKELDTFAGKQAVFNALWGDAKTRIGTALLPAATAFMSLLTDSMVPALEWTAVGLTHVMTAASGIWSVLSQGDFKGGIFGLEEDSAFVDWLFEVRGGVIAFGAAWTAFDGDVTSSGFPGFMERLAFLSRTVWEEMRGGVIAFGAAWAANDGEITSSGFPGFMEASAYSVRQLVEWIGALDFSSWDGFVSSLGTGQPALASIGSSFQTLAPAVGSFVTSLPDMAGAVGTLASAALPALAGALGFLADNVDTIIQWMPLIVAGFVAWRVATVVAKNAQVAIAPIMAINNGLILANSIVQRQAARETAAAAVATGVNTGAQNAGMFATIRSTAALVGQKVAMLATSAATKAAAAAQWVMNAAMSANPIMLVVLAVAALVAGLVWFFTQTELGAAIWANFTTAIGTAWTWLWESVLSPVFTAIGAIFSWLYDNVITPIVAGIVAYVQIWAGIFTWLWDNILSPVFAAVGAIFSWIYNNVIVPIVTGIVLMVQVWAAIFTWIWTAVISVVFAAIGAIFNWLYTNVITPIVNGVVAYIQLWGTIFNWLYTNVVSPVFTAVGAVFTWLYENVIQPVWSGIQTAIQVVGDWITNTLWPGIQTVLGFMGDAFNSLKDTVTTVWDNIKKAAVAPINFVIQTVYNDGIKALFDDIAEAVGLDIRMPTASTIALASGGVLPGYTPGRDVHNFFSPTGGRLALSGGEGIIRPDTLRALGGKPWLDRVNAARGNAGQAFADGGIWEDITGGIAGAASWIGDAVGNVSKIMTDPAGAIDTLIRTPVKALLESIGGGSFGSMIAEIPLKAIDGIAEWAQTAISPPAPTSGEWAGGITLDRLRPLLAKFPGLMITDTYRDPAYNASVGGSPTSFHMDKANPAVDVAGPWGQMNAFASEVAAVGGWRQLLWQVAGHYDHVHVANQGGIYGELPTFDSGGWMQPGLAYNGSSTPEAVFTNSQWSVLEGNLGANGMPTELVIVDQDGVLIGRMQVEAQGVVESNEAGRRRTVMAGGAARGS</sequence>
<dbReference type="AlphaFoldDB" id="A0A7J5B6P5"/>
<keyword evidence="1" id="KW-0812">Transmembrane</keyword>
<feature type="transmembrane region" description="Helical" evidence="1">
    <location>
        <begin position="484"/>
        <end position="505"/>
    </location>
</feature>
<evidence type="ECO:0000256" key="1">
    <source>
        <dbReference type="SAM" id="Phobius"/>
    </source>
</evidence>
<dbReference type="SUPFAM" id="SSF55166">
    <property type="entry name" value="Hedgehog/DD-peptidase"/>
    <property type="match status" value="1"/>
</dbReference>
<feature type="transmembrane region" description="Helical" evidence="1">
    <location>
        <begin position="692"/>
        <end position="710"/>
    </location>
</feature>
<keyword evidence="1" id="KW-0472">Membrane</keyword>
<comment type="caution">
    <text evidence="2">The sequence shown here is derived from an EMBL/GenBank/DDBJ whole genome shotgun (WGS) entry which is preliminary data.</text>
</comment>
<feature type="transmembrane region" description="Helical" evidence="1">
    <location>
        <begin position="598"/>
        <end position="616"/>
    </location>
</feature>
<dbReference type="RefSeq" id="WP_151423010.1">
    <property type="nucleotide sequence ID" value="NZ_WBJX01000001.1"/>
</dbReference>
<dbReference type="OrthoDB" id="177147at2"/>
<dbReference type="InterPro" id="IPR009045">
    <property type="entry name" value="Zn_M74/Hedgehog-like"/>
</dbReference>
<feature type="transmembrane region" description="Helical" evidence="1">
    <location>
        <begin position="636"/>
        <end position="660"/>
    </location>
</feature>
<feature type="transmembrane region" description="Helical" evidence="1">
    <location>
        <begin position="455"/>
        <end position="477"/>
    </location>
</feature>
<keyword evidence="3" id="KW-1185">Reference proteome</keyword>
<dbReference type="Proteomes" id="UP000490386">
    <property type="component" value="Unassembled WGS sequence"/>
</dbReference>
<evidence type="ECO:0000313" key="2">
    <source>
        <dbReference type="EMBL" id="KAB1639869.1"/>
    </source>
</evidence>
<proteinExistence type="predicted"/>
<organism evidence="2 3">
    <name type="scientific">Pseudoclavibacter terrae</name>
    <dbReference type="NCBI Taxonomy" id="1530195"/>
    <lineage>
        <taxon>Bacteria</taxon>
        <taxon>Bacillati</taxon>
        <taxon>Actinomycetota</taxon>
        <taxon>Actinomycetes</taxon>
        <taxon>Micrococcales</taxon>
        <taxon>Microbacteriaceae</taxon>
        <taxon>Pseudoclavibacter</taxon>
    </lineage>
</organism>